<evidence type="ECO:0000259" key="8">
    <source>
        <dbReference type="Pfam" id="PF20684"/>
    </source>
</evidence>
<keyword evidence="10" id="KW-1185">Reference proteome</keyword>
<keyword evidence="4 7" id="KW-0472">Membrane</keyword>
<keyword evidence="3 7" id="KW-1133">Transmembrane helix</keyword>
<proteinExistence type="inferred from homology"/>
<feature type="domain" description="Rhodopsin" evidence="8">
    <location>
        <begin position="95"/>
        <end position="337"/>
    </location>
</feature>
<dbReference type="Proteomes" id="UP000639643">
    <property type="component" value="Unassembled WGS sequence"/>
</dbReference>
<feature type="transmembrane region" description="Helical" evidence="7">
    <location>
        <begin position="313"/>
        <end position="337"/>
    </location>
</feature>
<evidence type="ECO:0000313" key="10">
    <source>
        <dbReference type="Proteomes" id="UP000639643"/>
    </source>
</evidence>
<gene>
    <name evidence="9" type="ORF">CMUS01_10366</name>
</gene>
<dbReference type="InterPro" id="IPR052337">
    <property type="entry name" value="SAT4-like"/>
</dbReference>
<feature type="transmembrane region" description="Helical" evidence="7">
    <location>
        <begin position="192"/>
        <end position="214"/>
    </location>
</feature>
<comment type="caution">
    <text evidence="9">The sequence shown here is derived from an EMBL/GenBank/DDBJ whole genome shotgun (WGS) entry which is preliminary data.</text>
</comment>
<evidence type="ECO:0000256" key="7">
    <source>
        <dbReference type="SAM" id="Phobius"/>
    </source>
</evidence>
<name>A0A8H6N8J0_9PEZI</name>
<protein>
    <submittedName>
        <fullName evidence="9">Integral membrane protein</fullName>
    </submittedName>
</protein>
<dbReference type="InterPro" id="IPR049326">
    <property type="entry name" value="Rhodopsin_dom_fungi"/>
</dbReference>
<feature type="region of interest" description="Disordered" evidence="6">
    <location>
        <begin position="448"/>
        <end position="476"/>
    </location>
</feature>
<keyword evidence="2 7" id="KW-0812">Transmembrane</keyword>
<feature type="compositionally biased region" description="Basic and acidic residues" evidence="6">
    <location>
        <begin position="458"/>
        <end position="476"/>
    </location>
</feature>
<dbReference type="AlphaFoldDB" id="A0A8H6N8J0"/>
<feature type="transmembrane region" description="Helical" evidence="7">
    <location>
        <begin position="279"/>
        <end position="298"/>
    </location>
</feature>
<evidence type="ECO:0000256" key="4">
    <source>
        <dbReference type="ARBA" id="ARBA00023136"/>
    </source>
</evidence>
<dbReference type="PANTHER" id="PTHR33048:SF129">
    <property type="entry name" value="INTEGRAL MEMBRANE PROTEIN-RELATED"/>
    <property type="match status" value="1"/>
</dbReference>
<feature type="transmembrane region" description="Helical" evidence="7">
    <location>
        <begin position="249"/>
        <end position="267"/>
    </location>
</feature>
<comment type="similarity">
    <text evidence="5">Belongs to the SAT4 family.</text>
</comment>
<feature type="transmembrane region" description="Helical" evidence="7">
    <location>
        <begin position="152"/>
        <end position="171"/>
    </location>
</feature>
<dbReference type="EMBL" id="WIGM01000476">
    <property type="protein sequence ID" value="KAF6824179.1"/>
    <property type="molecule type" value="Genomic_DNA"/>
</dbReference>
<dbReference type="OrthoDB" id="444631at2759"/>
<comment type="subcellular location">
    <subcellularLocation>
        <location evidence="1">Membrane</location>
        <topology evidence="1">Multi-pass membrane protein</topology>
    </subcellularLocation>
</comment>
<organism evidence="9 10">
    <name type="scientific">Colletotrichum musicola</name>
    <dbReference type="NCBI Taxonomy" id="2175873"/>
    <lineage>
        <taxon>Eukaryota</taxon>
        <taxon>Fungi</taxon>
        <taxon>Dikarya</taxon>
        <taxon>Ascomycota</taxon>
        <taxon>Pezizomycotina</taxon>
        <taxon>Sordariomycetes</taxon>
        <taxon>Hypocreomycetidae</taxon>
        <taxon>Glomerellales</taxon>
        <taxon>Glomerellaceae</taxon>
        <taxon>Colletotrichum</taxon>
        <taxon>Colletotrichum orchidearum species complex</taxon>
    </lineage>
</organism>
<dbReference type="GO" id="GO:0016020">
    <property type="term" value="C:membrane"/>
    <property type="evidence" value="ECO:0007669"/>
    <property type="project" value="UniProtKB-SubCell"/>
</dbReference>
<accession>A0A8H6N8J0</accession>
<feature type="transmembrane region" description="Helical" evidence="7">
    <location>
        <begin position="115"/>
        <end position="140"/>
    </location>
</feature>
<reference evidence="9" key="1">
    <citation type="journal article" date="2020" name="Phytopathology">
        <title>Genome Sequence Resources of Colletotrichum truncatum, C. plurivorum, C. musicola, and C. sojae: Four Species Pathogenic to Soybean (Glycine max).</title>
        <authorList>
            <person name="Rogerio F."/>
            <person name="Boufleur T.R."/>
            <person name="Ciampi-Guillardi M."/>
            <person name="Sukno S.A."/>
            <person name="Thon M.R."/>
            <person name="Massola Junior N.S."/>
            <person name="Baroncelli R."/>
        </authorList>
    </citation>
    <scope>NUCLEOTIDE SEQUENCE</scope>
    <source>
        <strain evidence="9">LFN0074</strain>
    </source>
</reference>
<evidence type="ECO:0000256" key="3">
    <source>
        <dbReference type="ARBA" id="ARBA00022989"/>
    </source>
</evidence>
<evidence type="ECO:0000313" key="9">
    <source>
        <dbReference type="EMBL" id="KAF6824179.1"/>
    </source>
</evidence>
<evidence type="ECO:0000256" key="5">
    <source>
        <dbReference type="ARBA" id="ARBA00038359"/>
    </source>
</evidence>
<evidence type="ECO:0000256" key="1">
    <source>
        <dbReference type="ARBA" id="ARBA00004141"/>
    </source>
</evidence>
<feature type="transmembrane region" description="Helical" evidence="7">
    <location>
        <begin position="74"/>
        <end position="94"/>
    </location>
</feature>
<dbReference type="Pfam" id="PF20684">
    <property type="entry name" value="Fung_rhodopsin"/>
    <property type="match status" value="1"/>
</dbReference>
<sequence length="476" mass="53266">MASSDGFPAMLPDDLSSLPVAGPSAFVGQPPATRNDYYIVKGLFRMIGMVDANPMAGYFLSAKPPPDYVHETRVPSVLTGLIFVVLAIVVPTTARIGLRLRRGSTMQFGWDDWTLVLAALLALVYPVTQITSIAVGAAALHQWEVTYEQYNFGMVVAMTCKTTLYVAVGMIKLSIAIFIRRMADRLNRWLQLACDVFIASLVGFMLLAIFYNVFACDPPAIQWDLALRGRLDPVPKCIDLGVQSKVLSGIHVAQGIALLLTPIAILWKVRMQRAKKIRLFVIWTIGGLTVMGGLLRQIRPTMTNDFTWDYVEVLVWTCLDLSFGILTACLPVLDGFFEKCWHRAKSSMANTYGTGQSRDPTDDGAVWQYSKTSDLDETRQSRRHVTKTSVSIITHRRDRSESSESIVKRDHLHINGSGDAMKMNILRTQEVEVHVTTAEEDPSILNLDPRAPSPQWHNRPEWHEQPKGFKFRKPES</sequence>
<evidence type="ECO:0000256" key="6">
    <source>
        <dbReference type="SAM" id="MobiDB-lite"/>
    </source>
</evidence>
<dbReference type="PANTHER" id="PTHR33048">
    <property type="entry name" value="PTH11-LIKE INTEGRAL MEMBRANE PROTEIN (AFU_ORTHOLOGUE AFUA_5G11245)"/>
    <property type="match status" value="1"/>
</dbReference>
<evidence type="ECO:0000256" key="2">
    <source>
        <dbReference type="ARBA" id="ARBA00022692"/>
    </source>
</evidence>